<evidence type="ECO:0000256" key="5">
    <source>
        <dbReference type="ARBA" id="ARBA00022630"/>
    </source>
</evidence>
<dbReference type="PANTHER" id="PTHR37838:SF1">
    <property type="entry name" value="NA(+)-TRANSLOCATING NADH-QUINONE REDUCTASE SUBUNIT C"/>
    <property type="match status" value="1"/>
</dbReference>
<comment type="subcellular location">
    <subcellularLocation>
        <location evidence="16">Cell membrane</location>
        <topology evidence="16">Single-pass membrane protein</topology>
    </subcellularLocation>
</comment>
<evidence type="ECO:0000256" key="13">
    <source>
        <dbReference type="ARBA" id="ARBA00023075"/>
    </source>
</evidence>
<name>A0A6P1T3G8_9RHOB</name>
<evidence type="ECO:0000256" key="12">
    <source>
        <dbReference type="ARBA" id="ARBA00023065"/>
    </source>
</evidence>
<keyword evidence="15 16" id="KW-0739">Sodium transport</keyword>
<dbReference type="GO" id="GO:0005886">
    <property type="term" value="C:plasma membrane"/>
    <property type="evidence" value="ECO:0007669"/>
    <property type="project" value="UniProtKB-SubCell"/>
</dbReference>
<keyword evidence="1 16" id="KW-0813">Transport</keyword>
<sequence length="302" mass="33351">MPDKDTDNTVNDKDTQDFTPEMNPPDRDLPAPEGELVGSTGFLRRFLDTPADNTAKTVIVALGLCLVASMVVSAAAVSLRPLQERNAALDKQVNIVEVAGLYEDGVDVAEAFEAFEPHVLELASGEFTDEFDPYEFDDRAAAADLTLSAPLEDDPASIRRQANYVTIYLLRNEDGSLDKVILPVYGYGLWSTLYGFIAVEEDGNTIYGLQFYEHAETPGLGAEVDNPRWKSLWRDKLLRTEDGEGELAITVAKTPPPEGREYHVDALSGATLTSRGVDNLVRFWMSERGFEPFLERVRAGEI</sequence>
<dbReference type="AlphaFoldDB" id="A0A6P1T3G8"/>
<evidence type="ECO:0000256" key="1">
    <source>
        <dbReference type="ARBA" id="ARBA00022448"/>
    </source>
</evidence>
<evidence type="ECO:0000256" key="3">
    <source>
        <dbReference type="ARBA" id="ARBA00022519"/>
    </source>
</evidence>
<dbReference type="Proteomes" id="UP000464495">
    <property type="component" value="Chromosome"/>
</dbReference>
<keyword evidence="10 16" id="KW-0520">NAD</keyword>
<keyword evidence="13 16" id="KW-0830">Ubiquinone</keyword>
<gene>
    <name evidence="16" type="primary">nqrC</name>
    <name evidence="20" type="ORF">GO499_07510</name>
</gene>
<keyword evidence="3" id="KW-0997">Cell inner membrane</keyword>
<keyword evidence="2 16" id="KW-1003">Cell membrane</keyword>
<comment type="caution">
    <text evidence="16">Lacks conserved residue(s) required for the propagation of feature annotation.</text>
</comment>
<dbReference type="Pfam" id="PF04205">
    <property type="entry name" value="FMN_bind"/>
    <property type="match status" value="1"/>
</dbReference>
<dbReference type="EMBL" id="CP046620">
    <property type="protein sequence ID" value="QHQ35052.1"/>
    <property type="molecule type" value="Genomic_DNA"/>
</dbReference>
<keyword evidence="7 16" id="KW-0812">Transmembrane</keyword>
<feature type="transmembrane region" description="Helical" evidence="16">
    <location>
        <begin position="58"/>
        <end position="79"/>
    </location>
</feature>
<dbReference type="GO" id="GO:0016655">
    <property type="term" value="F:oxidoreductase activity, acting on NAD(P)H, quinone or similar compound as acceptor"/>
    <property type="evidence" value="ECO:0007669"/>
    <property type="project" value="UniProtKB-UniRule"/>
</dbReference>
<comment type="catalytic activity">
    <reaction evidence="16 17">
        <text>a ubiquinone + n Na(+)(in) + NADH + H(+) = a ubiquinol + n Na(+)(out) + NAD(+)</text>
        <dbReference type="Rhea" id="RHEA:47748"/>
        <dbReference type="Rhea" id="RHEA-COMP:9565"/>
        <dbReference type="Rhea" id="RHEA-COMP:9566"/>
        <dbReference type="ChEBI" id="CHEBI:15378"/>
        <dbReference type="ChEBI" id="CHEBI:16389"/>
        <dbReference type="ChEBI" id="CHEBI:17976"/>
        <dbReference type="ChEBI" id="CHEBI:29101"/>
        <dbReference type="ChEBI" id="CHEBI:57540"/>
        <dbReference type="ChEBI" id="CHEBI:57945"/>
        <dbReference type="EC" id="7.2.1.1"/>
    </reaction>
</comment>
<evidence type="ECO:0000259" key="19">
    <source>
        <dbReference type="SMART" id="SM00900"/>
    </source>
</evidence>
<dbReference type="NCBIfam" id="NF003749">
    <property type="entry name" value="PRK05346.1-5"/>
    <property type="match status" value="1"/>
</dbReference>
<keyword evidence="4 16" id="KW-0597">Phosphoprotein</keyword>
<dbReference type="HAMAP" id="MF_00427">
    <property type="entry name" value="NqrC"/>
    <property type="match status" value="1"/>
</dbReference>
<evidence type="ECO:0000256" key="2">
    <source>
        <dbReference type="ARBA" id="ARBA00022475"/>
    </source>
</evidence>
<dbReference type="InterPro" id="IPR007329">
    <property type="entry name" value="FMN-bd"/>
</dbReference>
<feature type="region of interest" description="Disordered" evidence="18">
    <location>
        <begin position="1"/>
        <end position="33"/>
    </location>
</feature>
<evidence type="ECO:0000256" key="9">
    <source>
        <dbReference type="ARBA" id="ARBA00022989"/>
    </source>
</evidence>
<evidence type="ECO:0000313" key="20">
    <source>
        <dbReference type="EMBL" id="QHQ35052.1"/>
    </source>
</evidence>
<dbReference type="SMART" id="SM00900">
    <property type="entry name" value="FMN_bind"/>
    <property type="match status" value="1"/>
</dbReference>
<comment type="subunit">
    <text evidence="16 17">Composed of six subunits; NqrA, NqrB, NqrC, NqrD, NqrE and NqrF.</text>
</comment>
<reference evidence="20 21" key="1">
    <citation type="submission" date="2019-12" db="EMBL/GenBank/DDBJ databases">
        <title>Complete genome sequence of Algicella marina strain 9Alg 56(T) isolated from the red alga Tichocarpus crinitus.</title>
        <authorList>
            <person name="Kim S.-G."/>
            <person name="Nedashkovskaya O.I."/>
        </authorList>
    </citation>
    <scope>NUCLEOTIDE SEQUENCE [LARGE SCALE GENOMIC DNA]</scope>
    <source>
        <strain evidence="20 21">9Alg 56</strain>
    </source>
</reference>
<comment type="cofactor">
    <cofactor evidence="16 17">
        <name>FMN</name>
        <dbReference type="ChEBI" id="CHEBI:58210"/>
    </cofactor>
</comment>
<keyword evidence="12 16" id="KW-0406">Ion transport</keyword>
<feature type="compositionally biased region" description="Basic and acidic residues" evidence="18">
    <location>
        <begin position="1"/>
        <end position="16"/>
    </location>
</feature>
<evidence type="ECO:0000256" key="15">
    <source>
        <dbReference type="ARBA" id="ARBA00023201"/>
    </source>
</evidence>
<dbReference type="InterPro" id="IPR010204">
    <property type="entry name" value="NqrC"/>
</dbReference>
<keyword evidence="9 16" id="KW-1133">Transmembrane helix</keyword>
<evidence type="ECO:0000256" key="18">
    <source>
        <dbReference type="SAM" id="MobiDB-lite"/>
    </source>
</evidence>
<keyword evidence="11 16" id="KW-0915">Sodium</keyword>
<keyword evidence="5 16" id="KW-0285">Flavoprotein</keyword>
<evidence type="ECO:0000256" key="7">
    <source>
        <dbReference type="ARBA" id="ARBA00022692"/>
    </source>
</evidence>
<organism evidence="20 21">
    <name type="scientific">Algicella marina</name>
    <dbReference type="NCBI Taxonomy" id="2683284"/>
    <lineage>
        <taxon>Bacteria</taxon>
        <taxon>Pseudomonadati</taxon>
        <taxon>Pseudomonadota</taxon>
        <taxon>Alphaproteobacteria</taxon>
        <taxon>Rhodobacterales</taxon>
        <taxon>Paracoccaceae</taxon>
        <taxon>Algicella</taxon>
    </lineage>
</organism>
<comment type="similarity">
    <text evidence="16 17">Belongs to the NqrC family.</text>
</comment>
<evidence type="ECO:0000256" key="11">
    <source>
        <dbReference type="ARBA" id="ARBA00023053"/>
    </source>
</evidence>
<dbReference type="PANTHER" id="PTHR37838">
    <property type="entry name" value="NA(+)-TRANSLOCATING NADH-QUINONE REDUCTASE SUBUNIT C"/>
    <property type="match status" value="1"/>
</dbReference>
<evidence type="ECO:0000256" key="4">
    <source>
        <dbReference type="ARBA" id="ARBA00022553"/>
    </source>
</evidence>
<evidence type="ECO:0000256" key="6">
    <source>
        <dbReference type="ARBA" id="ARBA00022643"/>
    </source>
</evidence>
<dbReference type="NCBIfam" id="TIGR01938">
    <property type="entry name" value="nqrC"/>
    <property type="match status" value="1"/>
</dbReference>
<proteinExistence type="inferred from homology"/>
<feature type="modified residue" description="FMN phosphoryl threonine" evidence="16">
    <location>
        <position position="271"/>
    </location>
</feature>
<accession>A0A6P1T3G8</accession>
<evidence type="ECO:0000256" key="17">
    <source>
        <dbReference type="PIRNR" id="PIRNR009437"/>
    </source>
</evidence>
<evidence type="ECO:0000256" key="8">
    <source>
        <dbReference type="ARBA" id="ARBA00022967"/>
    </source>
</evidence>
<keyword evidence="14 16" id="KW-0472">Membrane</keyword>
<evidence type="ECO:0000313" key="21">
    <source>
        <dbReference type="Proteomes" id="UP000464495"/>
    </source>
</evidence>
<keyword evidence="6 16" id="KW-0288">FMN</keyword>
<dbReference type="KEGG" id="amaq:GO499_07510"/>
<evidence type="ECO:0000256" key="16">
    <source>
        <dbReference type="HAMAP-Rule" id="MF_00427"/>
    </source>
</evidence>
<dbReference type="GO" id="GO:0006814">
    <property type="term" value="P:sodium ion transport"/>
    <property type="evidence" value="ECO:0007669"/>
    <property type="project" value="UniProtKB-UniRule"/>
</dbReference>
<feature type="domain" description="FMN-binding" evidence="19">
    <location>
        <begin position="188"/>
        <end position="288"/>
    </location>
</feature>
<protein>
    <recommendedName>
        <fullName evidence="16 17">Na(+)-translocating NADH-quinone reductase subunit C</fullName>
        <shortName evidence="16 17">Na(+)-NQR subunit C</shortName>
        <shortName evidence="16 17">Na(+)-translocating NQR subunit C</shortName>
        <ecNumber evidence="16 17">7.2.1.1</ecNumber>
    </recommendedName>
    <alternativeName>
        <fullName evidence="16 17">NQR complex subunit C</fullName>
    </alternativeName>
    <alternativeName>
        <fullName evidence="16 17">NQR-1 subunit C</fullName>
    </alternativeName>
</protein>
<evidence type="ECO:0000256" key="14">
    <source>
        <dbReference type="ARBA" id="ARBA00023136"/>
    </source>
</evidence>
<keyword evidence="21" id="KW-1185">Reference proteome</keyword>
<evidence type="ECO:0000256" key="10">
    <source>
        <dbReference type="ARBA" id="ARBA00023027"/>
    </source>
</evidence>
<dbReference type="PIRSF" id="PIRSF009437">
    <property type="entry name" value="NQR-1_subunit_C"/>
    <property type="match status" value="1"/>
</dbReference>
<dbReference type="EC" id="7.2.1.1" evidence="16 17"/>
<comment type="function">
    <text evidence="16">NQR complex catalyzes the reduction of ubiquinone-1 to ubiquinol by two successive reactions, coupled with the transport of Na(+) ions from the cytoplasm to the periplasm. NqrA to NqrE are probably involved in the second step, the conversion of ubisemiquinone to ubiquinol.</text>
</comment>
<keyword evidence="8 16" id="KW-1278">Translocase</keyword>
<dbReference type="GO" id="GO:0010181">
    <property type="term" value="F:FMN binding"/>
    <property type="evidence" value="ECO:0007669"/>
    <property type="project" value="UniProtKB-UniRule"/>
</dbReference>